<proteinExistence type="inferred from homology"/>
<evidence type="ECO:0000313" key="12">
    <source>
        <dbReference type="EMBL" id="TVV72997.1"/>
    </source>
</evidence>
<comment type="similarity">
    <text evidence="2 9">Belongs to the binding-protein-dependent transport system permease family. CysTW subfamily.</text>
</comment>
<comment type="subcellular location">
    <subcellularLocation>
        <location evidence="9">Cell inner membrane</location>
        <topology evidence="9">Multi-pass membrane protein</topology>
    </subcellularLocation>
    <subcellularLocation>
        <location evidence="1">Cell membrane</location>
        <topology evidence="1">Multi-pass membrane protein</topology>
    </subcellularLocation>
</comment>
<evidence type="ECO:0000256" key="9">
    <source>
        <dbReference type="RuleBase" id="RU363043"/>
    </source>
</evidence>
<dbReference type="GO" id="GO:0005886">
    <property type="term" value="C:plasma membrane"/>
    <property type="evidence" value="ECO:0007669"/>
    <property type="project" value="UniProtKB-SubCell"/>
</dbReference>
<accession>A0A558R0V3</accession>
<evidence type="ECO:0000256" key="5">
    <source>
        <dbReference type="ARBA" id="ARBA00022475"/>
    </source>
</evidence>
<sequence>MNSTLVAGVPATGAEPPAPARTPTDWRGAKMQGSIRRRYAAERRFRLLGLGAVLLSAGFLVFLLWTMVGNGARGFTQTELRLDVDFPASTLMIDPAALAGPGKDAALAGADIEGATTAAATAAFGTDGERLLSDGAWLTVRDAIAADPTILRRKAQIWVPAATNIDLAAKGDAAPEDEAAYARLDKAGVTKTGLNLTFLKNADSTDPTLVGVWGALKGSLLTMFVTIVLAFPVGVLSALYLEEYAPRNRWTDLIEVSINNLAAVPSIIFGLLGLAVFLNFMDMPRSAPIVGGLTLALMTMPVIVIAGRNAIKSVPPSIRDAALGIGASRVQVVFHHVLPLALPGILTGTIIGMARALGETAPLLMIGMRAFIASPPGGLTEPATVLPVQIFLWSDEVSRGFVEKTSAAIIVLLVFLMLMNGIAIYLRNRFERRW</sequence>
<dbReference type="NCBIfam" id="TIGR00974">
    <property type="entry name" value="3a0107s02c"/>
    <property type="match status" value="1"/>
</dbReference>
<evidence type="ECO:0000259" key="11">
    <source>
        <dbReference type="PROSITE" id="PS50928"/>
    </source>
</evidence>
<dbReference type="AlphaFoldDB" id="A0A558R0V3"/>
<feature type="transmembrane region" description="Helical" evidence="9">
    <location>
        <begin position="220"/>
        <end position="241"/>
    </location>
</feature>
<dbReference type="RefSeq" id="WP_145152625.1">
    <property type="nucleotide sequence ID" value="NZ_VNIM01000053.1"/>
</dbReference>
<protein>
    <recommendedName>
        <fullName evidence="3 9">Phosphate transport system permease protein PstA</fullName>
    </recommendedName>
</protein>
<dbReference type="PANTHER" id="PTHR43470">
    <property type="entry name" value="PHOSPHATE TRANSPORT SYSTEM PERMEASE PROTEIN PSTA-RELATED"/>
    <property type="match status" value="1"/>
</dbReference>
<feature type="domain" description="ABC transmembrane type-1" evidence="11">
    <location>
        <begin position="216"/>
        <end position="423"/>
    </location>
</feature>
<dbReference type="Pfam" id="PF00528">
    <property type="entry name" value="BPD_transp_1"/>
    <property type="match status" value="1"/>
</dbReference>
<dbReference type="PROSITE" id="PS50928">
    <property type="entry name" value="ABC_TM1"/>
    <property type="match status" value="1"/>
</dbReference>
<evidence type="ECO:0000256" key="8">
    <source>
        <dbReference type="ARBA" id="ARBA00023136"/>
    </source>
</evidence>
<comment type="caution">
    <text evidence="12">The sequence shown here is derived from an EMBL/GenBank/DDBJ whole genome shotgun (WGS) entry which is preliminary data.</text>
</comment>
<evidence type="ECO:0000256" key="7">
    <source>
        <dbReference type="ARBA" id="ARBA00022989"/>
    </source>
</evidence>
<dbReference type="Proteomes" id="UP000318681">
    <property type="component" value="Unassembled WGS sequence"/>
</dbReference>
<feature type="transmembrane region" description="Helical" evidence="9">
    <location>
        <begin position="287"/>
        <end position="311"/>
    </location>
</feature>
<evidence type="ECO:0000256" key="2">
    <source>
        <dbReference type="ARBA" id="ARBA00007069"/>
    </source>
</evidence>
<dbReference type="SUPFAM" id="SSF161098">
    <property type="entry name" value="MetI-like"/>
    <property type="match status" value="1"/>
</dbReference>
<evidence type="ECO:0000256" key="4">
    <source>
        <dbReference type="ARBA" id="ARBA00022448"/>
    </source>
</evidence>
<keyword evidence="8 9" id="KW-0472">Membrane</keyword>
<dbReference type="PANTHER" id="PTHR43470:SF5">
    <property type="entry name" value="PHOSPHATE TRANSPORT SYSTEM PERMEASE PROTEIN PSTA"/>
    <property type="match status" value="1"/>
</dbReference>
<keyword evidence="7 9" id="KW-1133">Transmembrane helix</keyword>
<keyword evidence="5 9" id="KW-1003">Cell membrane</keyword>
<dbReference type="EMBL" id="VNIM01000053">
    <property type="protein sequence ID" value="TVV72997.1"/>
    <property type="molecule type" value="Genomic_DNA"/>
</dbReference>
<keyword evidence="6 9" id="KW-0812">Transmembrane</keyword>
<evidence type="ECO:0000256" key="1">
    <source>
        <dbReference type="ARBA" id="ARBA00004651"/>
    </source>
</evidence>
<dbReference type="CDD" id="cd06261">
    <property type="entry name" value="TM_PBP2"/>
    <property type="match status" value="1"/>
</dbReference>
<feature type="transmembrane region" description="Helical" evidence="9">
    <location>
        <begin position="45"/>
        <end position="65"/>
    </location>
</feature>
<dbReference type="Pfam" id="PF11812">
    <property type="entry name" value="DUF3333"/>
    <property type="match status" value="1"/>
</dbReference>
<dbReference type="InterPro" id="IPR024573">
    <property type="entry name" value="DUF3333"/>
</dbReference>
<dbReference type="OrthoDB" id="9807065at2"/>
<evidence type="ECO:0000256" key="10">
    <source>
        <dbReference type="SAM" id="MobiDB-lite"/>
    </source>
</evidence>
<feature type="transmembrane region" description="Helical" evidence="9">
    <location>
        <begin position="407"/>
        <end position="426"/>
    </location>
</feature>
<evidence type="ECO:0000313" key="13">
    <source>
        <dbReference type="Proteomes" id="UP000318681"/>
    </source>
</evidence>
<feature type="transmembrane region" description="Helical" evidence="9">
    <location>
        <begin position="332"/>
        <end position="354"/>
    </location>
</feature>
<dbReference type="GO" id="GO:0005315">
    <property type="term" value="F:phosphate transmembrane transporter activity"/>
    <property type="evidence" value="ECO:0007669"/>
    <property type="project" value="InterPro"/>
</dbReference>
<evidence type="ECO:0000256" key="6">
    <source>
        <dbReference type="ARBA" id="ARBA00022692"/>
    </source>
</evidence>
<organism evidence="12 13">
    <name type="scientific">Alterirhizorhabdus solaris</name>
    <dbReference type="NCBI Taxonomy" id="2529389"/>
    <lineage>
        <taxon>Bacteria</taxon>
        <taxon>Pseudomonadati</taxon>
        <taxon>Pseudomonadota</taxon>
        <taxon>Alphaproteobacteria</taxon>
        <taxon>Sphingomonadales</taxon>
        <taxon>Rhizorhabdaceae</taxon>
        <taxon>Alterirhizorhabdus</taxon>
    </lineage>
</organism>
<dbReference type="InterPro" id="IPR035906">
    <property type="entry name" value="MetI-like_sf"/>
</dbReference>
<dbReference type="InterPro" id="IPR000515">
    <property type="entry name" value="MetI-like"/>
</dbReference>
<gene>
    <name evidence="12" type="primary">pstA</name>
    <name evidence="12" type="ORF">FOY91_13085</name>
</gene>
<dbReference type="InterPro" id="IPR005672">
    <property type="entry name" value="Phosphate_PstA"/>
</dbReference>
<name>A0A558R0V3_9SPHN</name>
<keyword evidence="4" id="KW-0813">Transport</keyword>
<feature type="region of interest" description="Disordered" evidence="10">
    <location>
        <begin position="1"/>
        <end position="25"/>
    </location>
</feature>
<reference evidence="12 13" key="1">
    <citation type="submission" date="2019-07" db="EMBL/GenBank/DDBJ databases">
        <title>Sphingomonas solaris sp. nov., isolated from a solar panel from Boston, Massachusetts.</title>
        <authorList>
            <person name="Tanner K."/>
            <person name="Pascual J."/>
            <person name="Mancuso C."/>
            <person name="Pereto J."/>
            <person name="Khalil A."/>
            <person name="Vilanova C."/>
        </authorList>
    </citation>
    <scope>NUCLEOTIDE SEQUENCE [LARGE SCALE GENOMIC DNA]</scope>
    <source>
        <strain evidence="12 13">R4DWN</strain>
    </source>
</reference>
<feature type="transmembrane region" description="Helical" evidence="9">
    <location>
        <begin position="261"/>
        <end position="281"/>
    </location>
</feature>
<evidence type="ECO:0000256" key="3">
    <source>
        <dbReference type="ARBA" id="ARBA00016864"/>
    </source>
</evidence>
<dbReference type="Gene3D" id="1.10.3720.10">
    <property type="entry name" value="MetI-like"/>
    <property type="match status" value="1"/>
</dbReference>
<dbReference type="GO" id="GO:0035435">
    <property type="term" value="P:phosphate ion transmembrane transport"/>
    <property type="evidence" value="ECO:0007669"/>
    <property type="project" value="InterPro"/>
</dbReference>
<keyword evidence="13" id="KW-1185">Reference proteome</keyword>